<gene>
    <name evidence="1" type="ORF">C8259_18620</name>
</gene>
<dbReference type="EMBL" id="PYHS01000009">
    <property type="protein sequence ID" value="PSR61566.1"/>
    <property type="molecule type" value="Genomic_DNA"/>
</dbReference>
<name>A0A2T2Z1B2_9NOCA</name>
<accession>A0A2T2Z1B2</accession>
<comment type="caution">
    <text evidence="1">The sequence shown here is derived from an EMBL/GenBank/DDBJ whole genome shotgun (WGS) entry which is preliminary data.</text>
</comment>
<sequence>MITMSFMQVTASKWDGIEVKYREARRTEDTPVPAGVDVHLDNDQSHAWLRLSIEDARALAEQLPRILMLHDAAERLADEKAVA</sequence>
<evidence type="ECO:0000313" key="2">
    <source>
        <dbReference type="Proteomes" id="UP000241647"/>
    </source>
</evidence>
<evidence type="ECO:0000313" key="1">
    <source>
        <dbReference type="EMBL" id="PSR61566.1"/>
    </source>
</evidence>
<proteinExistence type="predicted"/>
<organism evidence="1 2">
    <name type="scientific">Nocardia nova</name>
    <dbReference type="NCBI Taxonomy" id="37330"/>
    <lineage>
        <taxon>Bacteria</taxon>
        <taxon>Bacillati</taxon>
        <taxon>Actinomycetota</taxon>
        <taxon>Actinomycetes</taxon>
        <taxon>Mycobacteriales</taxon>
        <taxon>Nocardiaceae</taxon>
        <taxon>Nocardia</taxon>
    </lineage>
</organism>
<protein>
    <submittedName>
        <fullName evidence="1">Uncharacterized protein</fullName>
    </submittedName>
</protein>
<dbReference type="AlphaFoldDB" id="A0A2T2Z1B2"/>
<reference evidence="1 2" key="1">
    <citation type="submission" date="2018-02" db="EMBL/GenBank/DDBJ databases">
        <title>8 Nocardia nova and 1 Nocardia cyriacigeorgica strain used for evolution to TMP-SMX.</title>
        <authorList>
            <person name="Mehta H."/>
            <person name="Weng J."/>
            <person name="Shamoo Y."/>
        </authorList>
    </citation>
    <scope>NUCLEOTIDE SEQUENCE [LARGE SCALE GENOMIC DNA]</scope>
    <source>
        <strain evidence="1 2">ATCC 33727</strain>
    </source>
</reference>
<dbReference type="Proteomes" id="UP000241647">
    <property type="component" value="Unassembled WGS sequence"/>
</dbReference>